<feature type="compositionally biased region" description="Acidic residues" evidence="1">
    <location>
        <begin position="34"/>
        <end position="45"/>
    </location>
</feature>
<evidence type="ECO:0000313" key="3">
    <source>
        <dbReference type="Proteomes" id="UP000286045"/>
    </source>
</evidence>
<organism evidence="2 3">
    <name type="scientific">Xylaria grammica</name>
    <dbReference type="NCBI Taxonomy" id="363999"/>
    <lineage>
        <taxon>Eukaryota</taxon>
        <taxon>Fungi</taxon>
        <taxon>Dikarya</taxon>
        <taxon>Ascomycota</taxon>
        <taxon>Pezizomycotina</taxon>
        <taxon>Sordariomycetes</taxon>
        <taxon>Xylariomycetidae</taxon>
        <taxon>Xylariales</taxon>
        <taxon>Xylariaceae</taxon>
        <taxon>Xylaria</taxon>
    </lineage>
</organism>
<reference evidence="2 3" key="1">
    <citation type="submission" date="2018-12" db="EMBL/GenBank/DDBJ databases">
        <title>Draft genome sequence of Xylaria grammica IHI A82.</title>
        <authorList>
            <person name="Buettner E."/>
            <person name="Kellner H."/>
        </authorList>
    </citation>
    <scope>NUCLEOTIDE SEQUENCE [LARGE SCALE GENOMIC DNA]</scope>
    <source>
        <strain evidence="2 3">IHI A82</strain>
    </source>
</reference>
<dbReference type="Proteomes" id="UP000286045">
    <property type="component" value="Unassembled WGS sequence"/>
</dbReference>
<feature type="region of interest" description="Disordered" evidence="1">
    <location>
        <begin position="1"/>
        <end position="45"/>
    </location>
</feature>
<protein>
    <submittedName>
        <fullName evidence="2">Uncharacterized protein</fullName>
    </submittedName>
</protein>
<dbReference type="STRING" id="363999.A0A439DBE0"/>
<accession>A0A439DBE0</accession>
<proteinExistence type="predicted"/>
<evidence type="ECO:0000256" key="1">
    <source>
        <dbReference type="SAM" id="MobiDB-lite"/>
    </source>
</evidence>
<feature type="region of interest" description="Disordered" evidence="1">
    <location>
        <begin position="52"/>
        <end position="71"/>
    </location>
</feature>
<evidence type="ECO:0000313" key="2">
    <source>
        <dbReference type="EMBL" id="RWA11678.1"/>
    </source>
</evidence>
<comment type="caution">
    <text evidence="2">The sequence shown here is derived from an EMBL/GenBank/DDBJ whole genome shotgun (WGS) entry which is preliminary data.</text>
</comment>
<keyword evidence="3" id="KW-1185">Reference proteome</keyword>
<dbReference type="EMBL" id="RYZI01000073">
    <property type="protein sequence ID" value="RWA11678.1"/>
    <property type="molecule type" value="Genomic_DNA"/>
</dbReference>
<dbReference type="AlphaFoldDB" id="A0A439DBE0"/>
<gene>
    <name evidence="2" type="ORF">EKO27_g3433</name>
</gene>
<feature type="compositionally biased region" description="Polar residues" evidence="1">
    <location>
        <begin position="1"/>
        <end position="11"/>
    </location>
</feature>
<name>A0A439DBE0_9PEZI</name>
<sequence length="71" mass="7560">MQASTGTSEPSSMAIDEPAPDLEDQPAKRQRLDADEEDQQANEDEAVLALTAEGISSTVDAYGPPDYYGEA</sequence>